<evidence type="ECO:0000313" key="2">
    <source>
        <dbReference type="Proteomes" id="UP000838756"/>
    </source>
</evidence>
<dbReference type="AlphaFoldDB" id="A0A8S4QSA1"/>
<evidence type="ECO:0000313" key="1">
    <source>
        <dbReference type="EMBL" id="CAH2218371.1"/>
    </source>
</evidence>
<accession>A0A8S4QSA1</accession>
<dbReference type="EMBL" id="CAKXAJ010019484">
    <property type="protein sequence ID" value="CAH2218371.1"/>
    <property type="molecule type" value="Genomic_DNA"/>
</dbReference>
<sequence length="139" mass="16269">METVLKFSDLILQQPYTISKADSGGMIFFVNSRLWEIFFIEKDCPHRTIYRVRSDCAIVTLIKDGVKMITSSIVYHSAKSNRKCWLTWYNDTIRIGFMSSSKLLKPFLEYEEIFTEQSPKQLIGFIKFSADERVNFTVE</sequence>
<feature type="non-terminal residue" evidence="1">
    <location>
        <position position="1"/>
    </location>
</feature>
<comment type="caution">
    <text evidence="1">The sequence shown here is derived from an EMBL/GenBank/DDBJ whole genome shotgun (WGS) entry which is preliminary data.</text>
</comment>
<dbReference type="OrthoDB" id="1925699at2759"/>
<proteinExistence type="predicted"/>
<reference evidence="1" key="1">
    <citation type="submission" date="2022-03" db="EMBL/GenBank/DDBJ databases">
        <authorList>
            <person name="Lindestad O."/>
        </authorList>
    </citation>
    <scope>NUCLEOTIDE SEQUENCE</scope>
</reference>
<dbReference type="Proteomes" id="UP000838756">
    <property type="component" value="Unassembled WGS sequence"/>
</dbReference>
<organism evidence="1 2">
    <name type="scientific">Pararge aegeria aegeria</name>
    <dbReference type="NCBI Taxonomy" id="348720"/>
    <lineage>
        <taxon>Eukaryota</taxon>
        <taxon>Metazoa</taxon>
        <taxon>Ecdysozoa</taxon>
        <taxon>Arthropoda</taxon>
        <taxon>Hexapoda</taxon>
        <taxon>Insecta</taxon>
        <taxon>Pterygota</taxon>
        <taxon>Neoptera</taxon>
        <taxon>Endopterygota</taxon>
        <taxon>Lepidoptera</taxon>
        <taxon>Glossata</taxon>
        <taxon>Ditrysia</taxon>
        <taxon>Papilionoidea</taxon>
        <taxon>Nymphalidae</taxon>
        <taxon>Satyrinae</taxon>
        <taxon>Satyrini</taxon>
        <taxon>Parargina</taxon>
        <taxon>Pararge</taxon>
    </lineage>
</organism>
<protein>
    <submittedName>
        <fullName evidence="1">Jg26034 protein</fullName>
    </submittedName>
</protein>
<keyword evidence="2" id="KW-1185">Reference proteome</keyword>
<name>A0A8S4QSA1_9NEOP</name>
<gene>
    <name evidence="1" type="primary">jg26034</name>
    <name evidence="1" type="ORF">PAEG_LOCUS6206</name>
</gene>